<proteinExistence type="predicted"/>
<evidence type="ECO:0000313" key="2">
    <source>
        <dbReference type="EMBL" id="TMW64248.1"/>
    </source>
</evidence>
<feature type="compositionally biased region" description="Basic residues" evidence="1">
    <location>
        <begin position="15"/>
        <end position="24"/>
    </location>
</feature>
<reference evidence="2" key="1">
    <citation type="submission" date="2019-03" db="EMBL/GenBank/DDBJ databases">
        <title>Long read genome sequence of the mycoparasitic Pythium oligandrum ATCC 38472 isolated from sugarbeet rhizosphere.</title>
        <authorList>
            <person name="Gaulin E."/>
        </authorList>
    </citation>
    <scope>NUCLEOTIDE SEQUENCE</scope>
    <source>
        <strain evidence="2">ATCC 38472_TT</strain>
    </source>
</reference>
<comment type="caution">
    <text evidence="2">The sequence shown here is derived from an EMBL/GenBank/DDBJ whole genome shotgun (WGS) entry which is preliminary data.</text>
</comment>
<protein>
    <submittedName>
        <fullName evidence="2">Uncharacterized protein</fullName>
    </submittedName>
</protein>
<feature type="region of interest" description="Disordered" evidence="1">
    <location>
        <begin position="1"/>
        <end position="35"/>
    </location>
</feature>
<dbReference type="EMBL" id="SPLM01000040">
    <property type="protein sequence ID" value="TMW64248.1"/>
    <property type="molecule type" value="Genomic_DNA"/>
</dbReference>
<evidence type="ECO:0000256" key="1">
    <source>
        <dbReference type="SAM" id="MobiDB-lite"/>
    </source>
</evidence>
<keyword evidence="3" id="KW-1185">Reference proteome</keyword>
<sequence>MDRSLAERLPSPHAPHGHGRKLHTPRVILSSPSRNPTLDIRKRMDDIYSEMERNARSGRFRMPVKFLDFHKSEVMYLFVRAAVAYALAFVRVKALQNDRALDEAGSSNQLISDIKSTLLQHSPHRPLPTKSVALPSSTTSSIATPRRSLIEDEIHLAIEQHSGCASELAATYARLVLHCSNYEHHKEDEHFFECIYFFVCAVVKVGLVSEHWTAIEEELGFLFRGTQFSSIVKKHANTNSSHDMAPPTMSSSVLSSISLSSESASSASKKIQSLSSTSTLSRGNETPDRAEAKALFILPKTRYCHFNESVPVDKIVSELNAAKLRATRNMEISQNIRGHIRQQQLNENRRRQLQALTSPRWSVKVTDALSESPQSNPPLTSRSVAKGVRSPRVAMKSMFTARSPALNHLIPGTEDRVRNALAEYEREFQRKLLAQHENT</sequence>
<gene>
    <name evidence="2" type="ORF">Poli38472_012870</name>
</gene>
<name>A0A8K1CJU0_PYTOL</name>
<evidence type="ECO:0000313" key="3">
    <source>
        <dbReference type="Proteomes" id="UP000794436"/>
    </source>
</evidence>
<accession>A0A8K1CJU0</accession>
<organism evidence="2 3">
    <name type="scientific">Pythium oligandrum</name>
    <name type="common">Mycoparasitic fungus</name>
    <dbReference type="NCBI Taxonomy" id="41045"/>
    <lineage>
        <taxon>Eukaryota</taxon>
        <taxon>Sar</taxon>
        <taxon>Stramenopiles</taxon>
        <taxon>Oomycota</taxon>
        <taxon>Peronosporomycetes</taxon>
        <taxon>Pythiales</taxon>
        <taxon>Pythiaceae</taxon>
        <taxon>Pythium</taxon>
    </lineage>
</organism>
<dbReference type="OrthoDB" id="70326at2759"/>
<dbReference type="AlphaFoldDB" id="A0A8K1CJU0"/>
<dbReference type="Proteomes" id="UP000794436">
    <property type="component" value="Unassembled WGS sequence"/>
</dbReference>